<dbReference type="Pfam" id="PF12921">
    <property type="entry name" value="ATP13"/>
    <property type="match status" value="1"/>
</dbReference>
<dbReference type="RefSeq" id="XP_017987285.1">
    <property type="nucleotide sequence ID" value="XM_018132137.1"/>
</dbReference>
<name>A0A0X8HRU2_9SACH</name>
<evidence type="ECO:0000256" key="5">
    <source>
        <dbReference type="ARBA" id="ARBA00019258"/>
    </source>
</evidence>
<comment type="subcellular location">
    <subcellularLocation>
        <location evidence="2">Mitochondrion</location>
    </subcellularLocation>
</comment>
<proteinExistence type="inferred from homology"/>
<accession>A0A0X8HRU2</accession>
<keyword evidence="10" id="KW-1185">Reference proteome</keyword>
<dbReference type="InterPro" id="IPR024319">
    <property type="entry name" value="ATPase_expression_mit"/>
</dbReference>
<dbReference type="Proteomes" id="UP000243052">
    <property type="component" value="Chromosome iv"/>
</dbReference>
<evidence type="ECO:0000313" key="9">
    <source>
        <dbReference type="EMBL" id="AMD20289.1"/>
    </source>
</evidence>
<comment type="similarity">
    <text evidence="3">Belongs to the AEP2 family.</text>
</comment>
<evidence type="ECO:0000256" key="2">
    <source>
        <dbReference type="ARBA" id="ARBA00004173"/>
    </source>
</evidence>
<evidence type="ECO:0000256" key="7">
    <source>
        <dbReference type="ARBA" id="ARBA00022946"/>
    </source>
</evidence>
<keyword evidence="8" id="KW-0496">Mitochondrion</keyword>
<organism evidence="9 10">
    <name type="scientific">Eremothecium sinecaudum</name>
    <dbReference type="NCBI Taxonomy" id="45286"/>
    <lineage>
        <taxon>Eukaryota</taxon>
        <taxon>Fungi</taxon>
        <taxon>Dikarya</taxon>
        <taxon>Ascomycota</taxon>
        <taxon>Saccharomycotina</taxon>
        <taxon>Saccharomycetes</taxon>
        <taxon>Saccharomycetales</taxon>
        <taxon>Saccharomycetaceae</taxon>
        <taxon>Eremothecium</taxon>
    </lineage>
</organism>
<reference evidence="9 10" key="1">
    <citation type="submission" date="2016-01" db="EMBL/GenBank/DDBJ databases">
        <title>Genome sequence of the yeast Holleya sinecauda.</title>
        <authorList>
            <person name="Dietrich F.S."/>
        </authorList>
    </citation>
    <scope>NUCLEOTIDE SEQUENCE [LARGE SCALE GENOMIC DNA]</scope>
    <source>
        <strain evidence="9 10">ATCC 58844</strain>
    </source>
</reference>
<dbReference type="AlphaFoldDB" id="A0A0X8HRU2"/>
<protein>
    <recommendedName>
        <fullName evidence="5">ATPase expression protein 2, mitochondrial</fullName>
    </recommendedName>
</protein>
<comment type="subunit">
    <text evidence="4">Binds to the 5'UTR of the OLI1 mRNA.</text>
</comment>
<sequence>MIVDFLNVGEPTRYVHARIYSSSYNLTVKICLCLFGVEPTMAVKWGVRKVARSFNNSALHFRPLTVAASSNASETLQSFTASLHKEYDGLHASNKHFDGDKSSITLRKKNLTEITTKAMNELREGKPLSIPENLSQEDISIVVNRLMTLLEPLTLISVASEGHSLKIMNALKTFYCELAKVEENVPLSLLQQNDINRIIKRLLYLSGLSSARKLFQSTITRGSIEGNKAPRDTQTLVHYFQLYLGSIPRFWLRNKYTRHGIGPTKRSRQMLFKPLGEKMLFTMIEKLMNNNKWMHLLTAEMHANVIAALGFHNQLSSIEHYINKMWGVSLGAQSNEPIHMNASNSYIYPDRQIIIAIISSFAYNGRFSDGFEIMSSFFQMYPDIKPDPKFWRKLFKWTDPMFNLDSANVNMFQKCCWEAMRTSYAKANKSIPPDTSILRTRLKVLEHQNDIEAAIDALRIFGDCFSHYFYSTPLKDSQYLLLMKYQQFIIRHMCLQDDYEACTAFINQWQLNPMHGQELRDYFVMEKQKNEFEKARAGQGSTDGAELDEDDDFTLTGFKLW</sequence>
<dbReference type="EMBL" id="CP014244">
    <property type="protein sequence ID" value="AMD20289.1"/>
    <property type="molecule type" value="Genomic_DNA"/>
</dbReference>
<comment type="function">
    <text evidence="1">Required for translation of the mitochondrial OLI1 transcript coding for the mitochondrial ATP synthase subunit 9.</text>
</comment>
<dbReference type="GO" id="GO:0006417">
    <property type="term" value="P:regulation of translation"/>
    <property type="evidence" value="ECO:0007669"/>
    <property type="project" value="UniProtKB-KW"/>
</dbReference>
<gene>
    <name evidence="9" type="ORF">AW171_hschr42175</name>
</gene>
<evidence type="ECO:0000313" key="10">
    <source>
        <dbReference type="Proteomes" id="UP000243052"/>
    </source>
</evidence>
<evidence type="ECO:0000256" key="8">
    <source>
        <dbReference type="ARBA" id="ARBA00023128"/>
    </source>
</evidence>
<dbReference type="GO" id="GO:0005739">
    <property type="term" value="C:mitochondrion"/>
    <property type="evidence" value="ECO:0007669"/>
    <property type="project" value="UniProtKB-SubCell"/>
</dbReference>
<dbReference type="OrthoDB" id="4062665at2759"/>
<evidence type="ECO:0000256" key="1">
    <source>
        <dbReference type="ARBA" id="ARBA00002412"/>
    </source>
</evidence>
<evidence type="ECO:0000256" key="3">
    <source>
        <dbReference type="ARBA" id="ARBA00009790"/>
    </source>
</evidence>
<evidence type="ECO:0000256" key="4">
    <source>
        <dbReference type="ARBA" id="ARBA00011657"/>
    </source>
</evidence>
<keyword evidence="6" id="KW-0810">Translation regulation</keyword>
<keyword evidence="7" id="KW-0809">Transit peptide</keyword>
<evidence type="ECO:0000256" key="6">
    <source>
        <dbReference type="ARBA" id="ARBA00022845"/>
    </source>
</evidence>
<dbReference type="GeneID" id="28723529"/>